<organism evidence="5 6">
    <name type="scientific">Qiania dongpingensis</name>
    <dbReference type="NCBI Taxonomy" id="2763669"/>
    <lineage>
        <taxon>Bacteria</taxon>
        <taxon>Bacillati</taxon>
        <taxon>Bacillota</taxon>
        <taxon>Clostridia</taxon>
        <taxon>Lachnospirales</taxon>
        <taxon>Lachnospiraceae</taxon>
        <taxon>Qiania</taxon>
    </lineage>
</organism>
<protein>
    <recommendedName>
        <fullName evidence="2">Anti-sigma-W factor RsiW</fullName>
    </recommendedName>
</protein>
<dbReference type="Pfam" id="PF13490">
    <property type="entry name" value="zf-HC2"/>
    <property type="match status" value="1"/>
</dbReference>
<accession>A0A7G9G6L2</accession>
<evidence type="ECO:0000256" key="2">
    <source>
        <dbReference type="ARBA" id="ARBA00024438"/>
    </source>
</evidence>
<keyword evidence="3" id="KW-1133">Transmembrane helix</keyword>
<dbReference type="InterPro" id="IPR041916">
    <property type="entry name" value="Anti_sigma_zinc_sf"/>
</dbReference>
<feature type="domain" description="Putative zinc-finger" evidence="4">
    <location>
        <begin position="5"/>
        <end position="39"/>
    </location>
</feature>
<evidence type="ECO:0000313" key="5">
    <source>
        <dbReference type="EMBL" id="QNM06444.1"/>
    </source>
</evidence>
<evidence type="ECO:0000256" key="3">
    <source>
        <dbReference type="SAM" id="Phobius"/>
    </source>
</evidence>
<keyword evidence="3" id="KW-0472">Membrane</keyword>
<proteinExistence type="inferred from homology"/>
<keyword evidence="3" id="KW-0812">Transmembrane</keyword>
<dbReference type="AlphaFoldDB" id="A0A7G9G6L2"/>
<gene>
    <name evidence="5" type="ORF">H9Q78_04750</name>
</gene>
<dbReference type="Proteomes" id="UP000515823">
    <property type="component" value="Chromosome"/>
</dbReference>
<evidence type="ECO:0000313" key="6">
    <source>
        <dbReference type="Proteomes" id="UP000515823"/>
    </source>
</evidence>
<keyword evidence="6" id="KW-1185">Reference proteome</keyword>
<sequence length="423" mass="48169">MRTECGIIQDLLPLYADGVCSPESKAAVEQHLEECRECRETYQRAFGTVPDIPVLETDAVEEGKEFRHGLRKVRRRWIYSLIAALLAVPLVLMSIAQINGEGICFSNLSQIMCGQHFLSLLKKGAYGKAFDMLDSESKWEDLTDYVKYRGEGVSTEAYQAIEIDGETWMFSLAEAAKYFNEIPDVLEGEEALDFWETICQHTQSNNTQYIIPAEAYDKLKAKERLGDGFFDGEEGQEIQRPARVRNLKGDSYCIGTMFDAGQDSYTNERDLEPYYGQFACVPKWIWEKMAEREQQDKEAFEERAEEYSSIGYEEWREKSREQFIAGMEAWEEEYGRITGIRFHSAYYNGGGDSASGSRPGVWQLDFSLRFSEEESGGEGITLAVRKGKIRLNGGYCRSDDSTVSQFLSALAEADFYTLPYAEE</sequence>
<dbReference type="RefSeq" id="WP_249303895.1">
    <property type="nucleotide sequence ID" value="NZ_CP060634.1"/>
</dbReference>
<dbReference type="EMBL" id="CP060634">
    <property type="protein sequence ID" value="QNM06444.1"/>
    <property type="molecule type" value="Genomic_DNA"/>
</dbReference>
<dbReference type="InterPro" id="IPR027383">
    <property type="entry name" value="Znf_put"/>
</dbReference>
<name>A0A7G9G6L2_9FIRM</name>
<dbReference type="Gene3D" id="1.10.10.1320">
    <property type="entry name" value="Anti-sigma factor, zinc-finger domain"/>
    <property type="match status" value="1"/>
</dbReference>
<reference evidence="5 6" key="1">
    <citation type="submission" date="2020-08" db="EMBL/GenBank/DDBJ databases">
        <authorList>
            <person name="Liu C."/>
            <person name="Sun Q."/>
        </authorList>
    </citation>
    <scope>NUCLEOTIDE SEQUENCE [LARGE SCALE GENOMIC DNA]</scope>
    <source>
        <strain evidence="5 6">NSJ-38</strain>
    </source>
</reference>
<comment type="similarity">
    <text evidence="1">Belongs to the zinc-associated anti-sigma factor (ZAS) superfamily. Anti-sigma-W factor family.</text>
</comment>
<evidence type="ECO:0000256" key="1">
    <source>
        <dbReference type="ARBA" id="ARBA00024353"/>
    </source>
</evidence>
<feature type="transmembrane region" description="Helical" evidence="3">
    <location>
        <begin position="77"/>
        <end position="96"/>
    </location>
</feature>
<dbReference type="KEGG" id="qdo:H9Q78_04750"/>
<evidence type="ECO:0000259" key="4">
    <source>
        <dbReference type="Pfam" id="PF13490"/>
    </source>
</evidence>